<dbReference type="InterPro" id="IPR023051">
    <property type="entry name" value="Kup"/>
</dbReference>
<dbReference type="OrthoDB" id="9805577at2"/>
<feature type="transmembrane region" description="Helical" evidence="12">
    <location>
        <begin position="312"/>
        <end position="336"/>
    </location>
</feature>
<feature type="transmembrane region" description="Helical" evidence="12">
    <location>
        <begin position="388"/>
        <end position="410"/>
    </location>
</feature>
<feature type="transmembrane region" description="Helical" evidence="12">
    <location>
        <begin position="193"/>
        <end position="214"/>
    </location>
</feature>
<keyword evidence="8 12" id="KW-0630">Potassium</keyword>
<dbReference type="GO" id="GO:0005886">
    <property type="term" value="C:plasma membrane"/>
    <property type="evidence" value="ECO:0007669"/>
    <property type="project" value="UniProtKB-SubCell"/>
</dbReference>
<dbReference type="InterPro" id="IPR053952">
    <property type="entry name" value="K_trans_C"/>
</dbReference>
<dbReference type="InterPro" id="IPR003855">
    <property type="entry name" value="K+_transporter"/>
</dbReference>
<feature type="transmembrane region" description="Helical" evidence="12">
    <location>
        <begin position="68"/>
        <end position="89"/>
    </location>
</feature>
<comment type="similarity">
    <text evidence="2 12">Belongs to the HAK/KUP transporter (TC 2.A.72) family.</text>
</comment>
<proteinExistence type="inferred from homology"/>
<name>A0A4Q7YR09_9BACT</name>
<organism evidence="15 16">
    <name type="scientific">Edaphobacter modestus</name>
    <dbReference type="NCBI Taxonomy" id="388466"/>
    <lineage>
        <taxon>Bacteria</taxon>
        <taxon>Pseudomonadati</taxon>
        <taxon>Acidobacteriota</taxon>
        <taxon>Terriglobia</taxon>
        <taxon>Terriglobales</taxon>
        <taxon>Acidobacteriaceae</taxon>
        <taxon>Edaphobacter</taxon>
    </lineage>
</organism>
<dbReference type="RefSeq" id="WP_130417564.1">
    <property type="nucleotide sequence ID" value="NZ_SHKW01000001.1"/>
</dbReference>
<evidence type="ECO:0000259" key="13">
    <source>
        <dbReference type="Pfam" id="PF02705"/>
    </source>
</evidence>
<dbReference type="EMBL" id="SHKW01000001">
    <property type="protein sequence ID" value="RZU39343.1"/>
    <property type="molecule type" value="Genomic_DNA"/>
</dbReference>
<evidence type="ECO:0000256" key="6">
    <source>
        <dbReference type="ARBA" id="ARBA00022692"/>
    </source>
</evidence>
<keyword evidence="7 12" id="KW-0769">Symport</keyword>
<feature type="transmembrane region" description="Helical" evidence="12">
    <location>
        <begin position="163"/>
        <end position="181"/>
    </location>
</feature>
<evidence type="ECO:0000256" key="12">
    <source>
        <dbReference type="HAMAP-Rule" id="MF_01522"/>
    </source>
</evidence>
<gene>
    <name evidence="12" type="primary">kup</name>
    <name evidence="15" type="ORF">BDD14_0713</name>
</gene>
<evidence type="ECO:0000256" key="3">
    <source>
        <dbReference type="ARBA" id="ARBA00022448"/>
    </source>
</evidence>
<evidence type="ECO:0000256" key="5">
    <source>
        <dbReference type="ARBA" id="ARBA00022538"/>
    </source>
</evidence>
<feature type="transmembrane region" description="Helical" evidence="12">
    <location>
        <begin position="362"/>
        <end position="382"/>
    </location>
</feature>
<feature type="domain" description="K+ potassium transporter integral membrane" evidence="13">
    <location>
        <begin position="31"/>
        <end position="480"/>
    </location>
</feature>
<evidence type="ECO:0000256" key="7">
    <source>
        <dbReference type="ARBA" id="ARBA00022847"/>
    </source>
</evidence>
<feature type="transmembrane region" description="Helical" evidence="12">
    <location>
        <begin position="123"/>
        <end position="143"/>
    </location>
</feature>
<accession>A0A4Q7YR09</accession>
<feature type="transmembrane region" description="Helical" evidence="12">
    <location>
        <begin position="448"/>
        <end position="465"/>
    </location>
</feature>
<keyword evidence="16" id="KW-1185">Reference proteome</keyword>
<evidence type="ECO:0000256" key="10">
    <source>
        <dbReference type="ARBA" id="ARBA00023065"/>
    </source>
</evidence>
<dbReference type="Proteomes" id="UP000292958">
    <property type="component" value="Unassembled WGS sequence"/>
</dbReference>
<keyword evidence="11 12" id="KW-0472">Membrane</keyword>
<comment type="subcellular location">
    <subcellularLocation>
        <location evidence="12">Cell membrane</location>
        <topology evidence="12">Multi-pass membrane protein</topology>
    </subcellularLocation>
    <subcellularLocation>
        <location evidence="1">Membrane</location>
        <topology evidence="1">Multi-pass membrane protein</topology>
    </subcellularLocation>
</comment>
<feature type="transmembrane region" description="Helical" evidence="12">
    <location>
        <begin position="269"/>
        <end position="292"/>
    </location>
</feature>
<dbReference type="AlphaFoldDB" id="A0A4Q7YR09"/>
<dbReference type="PANTHER" id="PTHR30540:SF79">
    <property type="entry name" value="LOW AFFINITY POTASSIUM TRANSPORT SYSTEM PROTEIN KUP"/>
    <property type="match status" value="1"/>
</dbReference>
<reference evidence="15 16" key="1">
    <citation type="submission" date="2019-02" db="EMBL/GenBank/DDBJ databases">
        <title>Genomic Encyclopedia of Archaeal and Bacterial Type Strains, Phase II (KMG-II): from individual species to whole genera.</title>
        <authorList>
            <person name="Goeker M."/>
        </authorList>
    </citation>
    <scope>NUCLEOTIDE SEQUENCE [LARGE SCALE GENOMIC DNA]</scope>
    <source>
        <strain evidence="15 16">DSM 18101</strain>
    </source>
</reference>
<protein>
    <recommendedName>
        <fullName evidence="12">Probable potassium transport system protein Kup</fullName>
    </recommendedName>
</protein>
<dbReference type="PANTHER" id="PTHR30540">
    <property type="entry name" value="OSMOTIC STRESS POTASSIUM TRANSPORTER"/>
    <property type="match status" value="1"/>
</dbReference>
<dbReference type="Pfam" id="PF22776">
    <property type="entry name" value="K_trans_C"/>
    <property type="match status" value="1"/>
</dbReference>
<feature type="domain" description="K+ potassium transporter C-terminal" evidence="14">
    <location>
        <begin position="499"/>
        <end position="646"/>
    </location>
</feature>
<evidence type="ECO:0000256" key="8">
    <source>
        <dbReference type="ARBA" id="ARBA00022958"/>
    </source>
</evidence>
<comment type="catalytic activity">
    <reaction evidence="12">
        <text>K(+)(in) + H(+)(in) = K(+)(out) + H(+)(out)</text>
        <dbReference type="Rhea" id="RHEA:28490"/>
        <dbReference type="ChEBI" id="CHEBI:15378"/>
        <dbReference type="ChEBI" id="CHEBI:29103"/>
    </reaction>
</comment>
<dbReference type="InterPro" id="IPR053951">
    <property type="entry name" value="K_trans_N"/>
</dbReference>
<feature type="transmembrane region" description="Helical" evidence="12">
    <location>
        <begin position="234"/>
        <end position="257"/>
    </location>
</feature>
<keyword evidence="5 12" id="KW-0633">Potassium transport</keyword>
<evidence type="ECO:0000259" key="14">
    <source>
        <dbReference type="Pfam" id="PF22776"/>
    </source>
</evidence>
<evidence type="ECO:0000256" key="2">
    <source>
        <dbReference type="ARBA" id="ARBA00007019"/>
    </source>
</evidence>
<sequence>MPSHSTPPATPAKSATTHTAEAGHKATSAALALGALGVVFGDIGTSPLYTLKECMTTAGGAKAGVEDLFGILSLMFWALVMVVTVKYLIFVMRAENQGEGGIFALLAIVPERFRATAARNGRVTGMALLAVIGAALLYGDGVITPAISVLSAVEGLAIASPRLSPIVVPLTCAILVALFSIQRRGTGDIGKLFGPIMVIWFATLASLGIFHISRHPEILAALSPHHGLAFFHRHGLRGALILGSVVLVVTGGEALYADMGHFGIRPIRLSWTAFVLPSLVLGYLGQGALLLANPKAIENPFFAMVPAGLPTYLLVLLSSAATVIASQALISGAFSLTRQAMLLGYLPRVTVKHTAFDTEGQIYVPEVNWLLAIGCILLVLTFRESVKLAAAYGIAVTGTMAITSVLYYIVARYTWRWSAWKSGAILAIFLSFDIPFLVANLFKFFDGGYVPMLIGATLIAAMLIWSRGRTALMDQYSQRYSTFENAKPLIHRFLSLRVPGSAVFLAPDADHVPPVLMHHIERSRALHETVVLLTVKKETLPVVPEDSRFMVEVLGEGFYKLFVSFGYMENPLLLPVLQNLTHTGQIPFKFEDATYYIGHETIIAKKGGVHRVPEAIFSYLNRNAAHEERRYGMPMQQVVEIGTQIYL</sequence>
<keyword evidence="6 12" id="KW-0812">Transmembrane</keyword>
<keyword evidence="9 12" id="KW-1133">Transmembrane helix</keyword>
<evidence type="ECO:0000313" key="16">
    <source>
        <dbReference type="Proteomes" id="UP000292958"/>
    </source>
</evidence>
<dbReference type="GO" id="GO:0015293">
    <property type="term" value="F:symporter activity"/>
    <property type="evidence" value="ECO:0007669"/>
    <property type="project" value="UniProtKB-UniRule"/>
</dbReference>
<keyword evidence="3 12" id="KW-0813">Transport</keyword>
<dbReference type="HAMAP" id="MF_01522">
    <property type="entry name" value="Kup"/>
    <property type="match status" value="1"/>
</dbReference>
<evidence type="ECO:0000256" key="1">
    <source>
        <dbReference type="ARBA" id="ARBA00004141"/>
    </source>
</evidence>
<evidence type="ECO:0000256" key="11">
    <source>
        <dbReference type="ARBA" id="ARBA00023136"/>
    </source>
</evidence>
<evidence type="ECO:0000256" key="4">
    <source>
        <dbReference type="ARBA" id="ARBA00022475"/>
    </source>
</evidence>
<feature type="transmembrane region" description="Helical" evidence="12">
    <location>
        <begin position="422"/>
        <end position="442"/>
    </location>
</feature>
<keyword evidence="4 12" id="KW-1003">Cell membrane</keyword>
<comment type="caution">
    <text evidence="15">The sequence shown here is derived from an EMBL/GenBank/DDBJ whole genome shotgun (WGS) entry which is preliminary data.</text>
</comment>
<dbReference type="Pfam" id="PF02705">
    <property type="entry name" value="K_trans"/>
    <property type="match status" value="1"/>
</dbReference>
<dbReference type="GO" id="GO:0015079">
    <property type="term" value="F:potassium ion transmembrane transporter activity"/>
    <property type="evidence" value="ECO:0007669"/>
    <property type="project" value="UniProtKB-UniRule"/>
</dbReference>
<evidence type="ECO:0000256" key="9">
    <source>
        <dbReference type="ARBA" id="ARBA00022989"/>
    </source>
</evidence>
<comment type="function">
    <text evidence="12">Transport of potassium into the cell. Likely operates as a K(+):H(+) symporter.</text>
</comment>
<evidence type="ECO:0000313" key="15">
    <source>
        <dbReference type="EMBL" id="RZU39343.1"/>
    </source>
</evidence>
<keyword evidence="10 12" id="KW-0406">Ion transport</keyword>